<dbReference type="Gene3D" id="3.30.70.3290">
    <property type="match status" value="1"/>
</dbReference>
<dbReference type="GO" id="GO:0004315">
    <property type="term" value="F:3-oxoacyl-[acyl-carrier-protein] synthase activity"/>
    <property type="evidence" value="ECO:0007669"/>
    <property type="project" value="InterPro"/>
</dbReference>
<dbReference type="GO" id="GO:0006633">
    <property type="term" value="P:fatty acid biosynthetic process"/>
    <property type="evidence" value="ECO:0007669"/>
    <property type="project" value="InterPro"/>
</dbReference>
<keyword evidence="1" id="KW-0596">Phosphopantetheine</keyword>
<dbReference type="Proteomes" id="UP000320095">
    <property type="component" value="Unassembled WGS sequence"/>
</dbReference>
<dbReference type="SUPFAM" id="SSF52151">
    <property type="entry name" value="FabD/lysophospholipase-like"/>
    <property type="match status" value="1"/>
</dbReference>
<evidence type="ECO:0000259" key="6">
    <source>
        <dbReference type="PROSITE" id="PS52004"/>
    </source>
</evidence>
<dbReference type="GO" id="GO:0004312">
    <property type="term" value="F:fatty acid synthase activity"/>
    <property type="evidence" value="ECO:0007669"/>
    <property type="project" value="TreeGrafter"/>
</dbReference>
<dbReference type="Pfam" id="PF00109">
    <property type="entry name" value="ketoacyl-synt"/>
    <property type="match status" value="1"/>
</dbReference>
<dbReference type="CDD" id="cd00833">
    <property type="entry name" value="PKS"/>
    <property type="match status" value="1"/>
</dbReference>
<gene>
    <name evidence="7" type="ORF">EAH80_06645</name>
</gene>
<name>A0A502EGW0_9MYCO</name>
<dbReference type="InterPro" id="IPR014030">
    <property type="entry name" value="Ketoacyl_synth_N"/>
</dbReference>
<dbReference type="InterPro" id="IPR036736">
    <property type="entry name" value="ACP-like_sf"/>
</dbReference>
<dbReference type="Pfam" id="PF02801">
    <property type="entry name" value="Ketoacyl-synt_C"/>
    <property type="match status" value="1"/>
</dbReference>
<dbReference type="SUPFAM" id="SSF53901">
    <property type="entry name" value="Thiolase-like"/>
    <property type="match status" value="1"/>
</dbReference>
<organism evidence="7 8">
    <name type="scientific">Mycolicibacterium hodleri</name>
    <dbReference type="NCBI Taxonomy" id="49897"/>
    <lineage>
        <taxon>Bacteria</taxon>
        <taxon>Bacillati</taxon>
        <taxon>Actinomycetota</taxon>
        <taxon>Actinomycetes</taxon>
        <taxon>Mycobacteriales</taxon>
        <taxon>Mycobacteriaceae</taxon>
        <taxon>Mycolicibacterium</taxon>
    </lineage>
</organism>
<dbReference type="InterPro" id="IPR018201">
    <property type="entry name" value="Ketoacyl_synth_AS"/>
</dbReference>
<evidence type="ECO:0000313" key="8">
    <source>
        <dbReference type="Proteomes" id="UP000320095"/>
    </source>
</evidence>
<dbReference type="PROSITE" id="PS50075">
    <property type="entry name" value="CARRIER"/>
    <property type="match status" value="1"/>
</dbReference>
<dbReference type="PANTHER" id="PTHR43775">
    <property type="entry name" value="FATTY ACID SYNTHASE"/>
    <property type="match status" value="1"/>
</dbReference>
<dbReference type="RefSeq" id="WP_140689027.1">
    <property type="nucleotide sequence ID" value="NZ_RCZG01000002.1"/>
</dbReference>
<keyword evidence="2" id="KW-0597">Phosphoprotein</keyword>
<dbReference type="SUPFAM" id="SSF55048">
    <property type="entry name" value="Probable ACP-binding domain of malonyl-CoA ACP transacylase"/>
    <property type="match status" value="1"/>
</dbReference>
<dbReference type="Gene3D" id="3.40.47.10">
    <property type="match status" value="1"/>
</dbReference>
<reference evidence="7 8" key="1">
    <citation type="journal article" date="2019" name="Environ. Microbiol.">
        <title>Species interactions and distinct microbial communities in high Arctic permafrost affected cryosols are associated with the CH4 and CO2 gas fluxes.</title>
        <authorList>
            <person name="Altshuler I."/>
            <person name="Hamel J."/>
            <person name="Turney S."/>
            <person name="Magnuson E."/>
            <person name="Levesque R."/>
            <person name="Greer C."/>
            <person name="Whyte L.G."/>
        </authorList>
    </citation>
    <scope>NUCLEOTIDE SEQUENCE [LARGE SCALE GENOMIC DNA]</scope>
    <source>
        <strain evidence="7 8">S5.20</strain>
    </source>
</reference>
<evidence type="ECO:0000256" key="2">
    <source>
        <dbReference type="ARBA" id="ARBA00022553"/>
    </source>
</evidence>
<evidence type="ECO:0000256" key="1">
    <source>
        <dbReference type="ARBA" id="ARBA00022450"/>
    </source>
</evidence>
<evidence type="ECO:0000256" key="4">
    <source>
        <dbReference type="ARBA" id="ARBA00023268"/>
    </source>
</evidence>
<feature type="domain" description="Carrier" evidence="5">
    <location>
        <begin position="901"/>
        <end position="982"/>
    </location>
</feature>
<accession>A0A502EGW0</accession>
<sequence length="990" mass="103479">MTAFAVVGIDCRFPGAPDKDAFWRLLMDGVVTDTEVPSQRWDVDAYYRPDGAAGSMNTRRAHFIDNVDAFDNDHFGIAPIEAAALDPQQRLLLQTAWRALEDGGIDPRSLAGTPTGVFVGMMSSEWTSLQLLDYPEVTAFRGAGSGYFMTANRISYHLNLTGPSMAIDSACSSSLMAVHQGCAALRAGDTDTVIAAGANLLLTPALSIFYTQAGLSAPDGRCKPFGQSADGIGRGEGVAAVVLRRLDDAIADGQPIYAVVKSSVTNHDGRSNGITAPNRRSQVELMRRALALAEVEAEQISFVEAHGTGTFLGDLIEANALGDIHEVRGGKPCLLGSVKGNIGHTEGSAGIAAFIKACLALHHGVLPPTVFGDSANAGLRLDAHGLRLADSAQQLPVHGVFAGVSSFGLGGSNVHAVLESAPATAVADPGATGVLMLSAPSEQALRRNTASIATALESLDDQELASFCRTTNVVKRSQRHRLVLEGSRGLLVDGLQEFLAGNRPDLASSAPMRKVAAGVGLMCSGQGTQYSGMTRSLRDANPVYRNHLDVAAAALDPYLASGLYAAVFGDDPDSAHTSLAQPALFAVSYALGKTLLQSGIRPVFGIGHSVGEVAAACLAGVLSVEDAARLVAVRGQLMGALPAGGAMLAIDLTVEQAAALIADKPGCVIAAVNGPRSVVVSGAADEVSLAHDAVLAQGGRAVNLTVSHAFHSPLMEPMVAEFRHEMSGLAPSPAEFRLFSTVLGREVEGHEMDTDYWANQICSPVRLFDAVQAAVSAASTDYVAEAGPRSTLLALARQCGLPPQTRSLALCSGPDSTGMELLGVAATLLRDGYSPDLSPLYGRPVGQLHRIPPYVFGTSSRFWFDGEAAAAVPKAVTSHLREQTAQPAAVTPVAERQQPAQVPTASEGAILALIADVGGYSVGQLARTSRLSDDLGYDSLLQFRLLDRLRADYPHLGHISIVEVLPKIHSVGDVVDFVVERLGSDTGVIQ</sequence>
<dbReference type="Gene3D" id="3.40.366.10">
    <property type="entry name" value="Malonyl-Coenzyme A Acyl Carrier Protein, domain 2"/>
    <property type="match status" value="1"/>
</dbReference>
<dbReference type="InterPro" id="IPR014031">
    <property type="entry name" value="Ketoacyl_synth_C"/>
</dbReference>
<dbReference type="InterPro" id="IPR020841">
    <property type="entry name" value="PKS_Beta-ketoAc_synthase_dom"/>
</dbReference>
<dbReference type="PROSITE" id="PS52004">
    <property type="entry name" value="KS3_2"/>
    <property type="match status" value="1"/>
</dbReference>
<evidence type="ECO:0000259" key="5">
    <source>
        <dbReference type="PROSITE" id="PS50075"/>
    </source>
</evidence>
<keyword evidence="3" id="KW-0808">Transferase</keyword>
<evidence type="ECO:0000313" key="7">
    <source>
        <dbReference type="EMBL" id="TPG35740.1"/>
    </source>
</evidence>
<dbReference type="InterPro" id="IPR016039">
    <property type="entry name" value="Thiolase-like"/>
</dbReference>
<dbReference type="InterPro" id="IPR014043">
    <property type="entry name" value="Acyl_transferase_dom"/>
</dbReference>
<dbReference type="EMBL" id="RCZG01000002">
    <property type="protein sequence ID" value="TPG35740.1"/>
    <property type="molecule type" value="Genomic_DNA"/>
</dbReference>
<dbReference type="SMART" id="SM00825">
    <property type="entry name" value="PKS_KS"/>
    <property type="match status" value="1"/>
</dbReference>
<dbReference type="InterPro" id="IPR001227">
    <property type="entry name" value="Ac_transferase_dom_sf"/>
</dbReference>
<dbReference type="Pfam" id="PF16197">
    <property type="entry name" value="KAsynt_C_assoc"/>
    <property type="match status" value="1"/>
</dbReference>
<proteinExistence type="predicted"/>
<dbReference type="Pfam" id="PF00698">
    <property type="entry name" value="Acyl_transf_1"/>
    <property type="match status" value="1"/>
</dbReference>
<dbReference type="SMART" id="SM00827">
    <property type="entry name" value="PKS_AT"/>
    <property type="match status" value="1"/>
</dbReference>
<dbReference type="InterPro" id="IPR032821">
    <property type="entry name" value="PKS_assoc"/>
</dbReference>
<keyword evidence="8" id="KW-1185">Reference proteome</keyword>
<dbReference type="InterPro" id="IPR016036">
    <property type="entry name" value="Malonyl_transacylase_ACP-bd"/>
</dbReference>
<dbReference type="OrthoDB" id="9778690at2"/>
<feature type="domain" description="Ketosynthase family 3 (KS3)" evidence="6">
    <location>
        <begin position="1"/>
        <end position="420"/>
    </location>
</feature>
<dbReference type="Gene3D" id="1.10.1200.10">
    <property type="entry name" value="ACP-like"/>
    <property type="match status" value="1"/>
</dbReference>
<dbReference type="PANTHER" id="PTHR43775:SF37">
    <property type="entry name" value="SI:DKEY-61P9.11"/>
    <property type="match status" value="1"/>
</dbReference>
<evidence type="ECO:0000256" key="3">
    <source>
        <dbReference type="ARBA" id="ARBA00022679"/>
    </source>
</evidence>
<dbReference type="AlphaFoldDB" id="A0A502EGW0"/>
<dbReference type="InterPro" id="IPR016035">
    <property type="entry name" value="Acyl_Trfase/lysoPLipase"/>
</dbReference>
<protein>
    <submittedName>
        <fullName evidence="7">Polyketide synthase</fullName>
    </submittedName>
</protein>
<comment type="caution">
    <text evidence="7">The sequence shown here is derived from an EMBL/GenBank/DDBJ whole genome shotgun (WGS) entry which is preliminary data.</text>
</comment>
<dbReference type="InterPro" id="IPR009081">
    <property type="entry name" value="PP-bd_ACP"/>
</dbReference>
<dbReference type="SUPFAM" id="SSF47336">
    <property type="entry name" value="ACP-like"/>
    <property type="match status" value="1"/>
</dbReference>
<dbReference type="PROSITE" id="PS00606">
    <property type="entry name" value="KS3_1"/>
    <property type="match status" value="1"/>
</dbReference>
<keyword evidence="4" id="KW-0511">Multifunctional enzyme</keyword>
<dbReference type="InterPro" id="IPR050091">
    <property type="entry name" value="PKS_NRPS_Biosynth_Enz"/>
</dbReference>